<dbReference type="InterPro" id="IPR011333">
    <property type="entry name" value="SKP1/BTB/POZ_sf"/>
</dbReference>
<dbReference type="Proteomes" id="UP000799118">
    <property type="component" value="Unassembled WGS sequence"/>
</dbReference>
<evidence type="ECO:0000256" key="1">
    <source>
        <dbReference type="SAM" id="MobiDB-lite"/>
    </source>
</evidence>
<evidence type="ECO:0000313" key="3">
    <source>
        <dbReference type="Proteomes" id="UP000799118"/>
    </source>
</evidence>
<accession>A0A6A4H345</accession>
<proteinExistence type="predicted"/>
<reference evidence="2" key="1">
    <citation type="journal article" date="2019" name="Environ. Microbiol.">
        <title>Fungal ecological strategies reflected in gene transcription - a case study of two litter decomposers.</title>
        <authorList>
            <person name="Barbi F."/>
            <person name="Kohler A."/>
            <person name="Barry K."/>
            <person name="Baskaran P."/>
            <person name="Daum C."/>
            <person name="Fauchery L."/>
            <person name="Ihrmark K."/>
            <person name="Kuo A."/>
            <person name="LaButti K."/>
            <person name="Lipzen A."/>
            <person name="Morin E."/>
            <person name="Grigoriev I.V."/>
            <person name="Henrissat B."/>
            <person name="Lindahl B."/>
            <person name="Martin F."/>
        </authorList>
    </citation>
    <scope>NUCLEOTIDE SEQUENCE</scope>
    <source>
        <strain evidence="2">JB14</strain>
    </source>
</reference>
<protein>
    <recommendedName>
        <fullName evidence="4">BTB domain-containing protein</fullName>
    </recommendedName>
</protein>
<dbReference type="EMBL" id="ML769594">
    <property type="protein sequence ID" value="KAE9392501.1"/>
    <property type="molecule type" value="Genomic_DNA"/>
</dbReference>
<gene>
    <name evidence="2" type="ORF">BT96DRAFT_1023542</name>
</gene>
<feature type="region of interest" description="Disordered" evidence="1">
    <location>
        <begin position="188"/>
        <end position="207"/>
    </location>
</feature>
<organism evidence="2 3">
    <name type="scientific">Gymnopus androsaceus JB14</name>
    <dbReference type="NCBI Taxonomy" id="1447944"/>
    <lineage>
        <taxon>Eukaryota</taxon>
        <taxon>Fungi</taxon>
        <taxon>Dikarya</taxon>
        <taxon>Basidiomycota</taxon>
        <taxon>Agaricomycotina</taxon>
        <taxon>Agaricomycetes</taxon>
        <taxon>Agaricomycetidae</taxon>
        <taxon>Agaricales</taxon>
        <taxon>Marasmiineae</taxon>
        <taxon>Omphalotaceae</taxon>
        <taxon>Gymnopus</taxon>
    </lineage>
</organism>
<dbReference type="SUPFAM" id="SSF54695">
    <property type="entry name" value="POZ domain"/>
    <property type="match status" value="1"/>
</dbReference>
<evidence type="ECO:0000313" key="2">
    <source>
        <dbReference type="EMBL" id="KAE9392501.1"/>
    </source>
</evidence>
<keyword evidence="3" id="KW-1185">Reference proteome</keyword>
<dbReference type="AlphaFoldDB" id="A0A6A4H345"/>
<dbReference type="Gene3D" id="3.30.710.10">
    <property type="entry name" value="Potassium Channel Kv1.1, Chain A"/>
    <property type="match status" value="1"/>
</dbReference>
<evidence type="ECO:0008006" key="4">
    <source>
        <dbReference type="Google" id="ProtNLM"/>
    </source>
</evidence>
<dbReference type="OrthoDB" id="3184970at2759"/>
<name>A0A6A4H345_9AGAR</name>
<sequence length="207" mass="23209">MILRLKELEQKATRRQKVAGLEVRAADADVVICSSDNVRFHLHKRNLECTTQGFPPADTPTNGEVVVLSETAATLEILFQFIYPRRYPDLGELESDSLFLVAEAAEKYGVSAAMYGCQFALRKILASKPKDILNFAAKHDYPSLIVELPQDFKVNTPLSELVHVLPPHIYQPWSLLSRTLDRCPATRHETSARSFRMQPGENTAGVD</sequence>